<dbReference type="PANTHER" id="PTHR30055">
    <property type="entry name" value="HTH-TYPE TRANSCRIPTIONAL REGULATOR RUTR"/>
    <property type="match status" value="1"/>
</dbReference>
<dbReference type="PANTHER" id="PTHR30055:SF231">
    <property type="entry name" value="TRANSCRIPTIONAL REGULATORY PROTEIN (PROBABLY DEOR-FAMILY)-RELATED"/>
    <property type="match status" value="1"/>
</dbReference>
<evidence type="ECO:0000256" key="2">
    <source>
        <dbReference type="PROSITE-ProRule" id="PRU00335"/>
    </source>
</evidence>
<dbReference type="InterPro" id="IPR001647">
    <property type="entry name" value="HTH_TetR"/>
</dbReference>
<gene>
    <name evidence="4" type="ORF">FB388_4632</name>
</gene>
<dbReference type="EMBL" id="VFPH01000002">
    <property type="protein sequence ID" value="TQM37423.1"/>
    <property type="molecule type" value="Genomic_DNA"/>
</dbReference>
<keyword evidence="1 2" id="KW-0238">DNA-binding</keyword>
<feature type="DNA-binding region" description="H-T-H motif" evidence="2">
    <location>
        <begin position="25"/>
        <end position="44"/>
    </location>
</feature>
<evidence type="ECO:0000259" key="3">
    <source>
        <dbReference type="PROSITE" id="PS50977"/>
    </source>
</evidence>
<dbReference type="Pfam" id="PF17940">
    <property type="entry name" value="TetR_C_31"/>
    <property type="match status" value="1"/>
</dbReference>
<dbReference type="OrthoDB" id="7506349at2"/>
<organism evidence="4 5">
    <name type="scientific">Pseudonocardia cypriaca</name>
    <dbReference type="NCBI Taxonomy" id="882449"/>
    <lineage>
        <taxon>Bacteria</taxon>
        <taxon>Bacillati</taxon>
        <taxon>Actinomycetota</taxon>
        <taxon>Actinomycetes</taxon>
        <taxon>Pseudonocardiales</taxon>
        <taxon>Pseudonocardiaceae</taxon>
        <taxon>Pseudonocardia</taxon>
    </lineage>
</organism>
<dbReference type="SUPFAM" id="SSF46689">
    <property type="entry name" value="Homeodomain-like"/>
    <property type="match status" value="1"/>
</dbReference>
<comment type="caution">
    <text evidence="4">The sequence shown here is derived from an EMBL/GenBank/DDBJ whole genome shotgun (WGS) entry which is preliminary data.</text>
</comment>
<evidence type="ECO:0000313" key="5">
    <source>
        <dbReference type="Proteomes" id="UP000319818"/>
    </source>
</evidence>
<feature type="domain" description="HTH tetR-type" evidence="3">
    <location>
        <begin position="2"/>
        <end position="62"/>
    </location>
</feature>
<dbReference type="RefSeq" id="WP_142104244.1">
    <property type="nucleotide sequence ID" value="NZ_VFPH01000002.1"/>
</dbReference>
<dbReference type="GO" id="GO:0000976">
    <property type="term" value="F:transcription cis-regulatory region binding"/>
    <property type="evidence" value="ECO:0007669"/>
    <property type="project" value="TreeGrafter"/>
</dbReference>
<protein>
    <submittedName>
        <fullName evidence="4">TetR family transcriptional regulator</fullName>
    </submittedName>
</protein>
<dbReference type="InterPro" id="IPR036271">
    <property type="entry name" value="Tet_transcr_reg_TetR-rel_C_sf"/>
</dbReference>
<reference evidence="4 5" key="1">
    <citation type="submission" date="2019-06" db="EMBL/GenBank/DDBJ databases">
        <title>Sequencing the genomes of 1000 actinobacteria strains.</title>
        <authorList>
            <person name="Klenk H.-P."/>
        </authorList>
    </citation>
    <scope>NUCLEOTIDE SEQUENCE [LARGE SCALE GENOMIC DNA]</scope>
    <source>
        <strain evidence="4 5">DSM 45511</strain>
    </source>
</reference>
<dbReference type="Gene3D" id="1.10.357.10">
    <property type="entry name" value="Tetracycline Repressor, domain 2"/>
    <property type="match status" value="1"/>
</dbReference>
<dbReference type="Pfam" id="PF00440">
    <property type="entry name" value="TetR_N"/>
    <property type="match status" value="1"/>
</dbReference>
<dbReference type="PROSITE" id="PS50977">
    <property type="entry name" value="HTH_TETR_2"/>
    <property type="match status" value="1"/>
</dbReference>
<proteinExistence type="predicted"/>
<dbReference type="Proteomes" id="UP000319818">
    <property type="component" value="Unassembled WGS sequence"/>
</dbReference>
<dbReference type="InterPro" id="IPR050109">
    <property type="entry name" value="HTH-type_TetR-like_transc_reg"/>
</dbReference>
<dbReference type="PRINTS" id="PR00455">
    <property type="entry name" value="HTHTETR"/>
</dbReference>
<evidence type="ECO:0000256" key="1">
    <source>
        <dbReference type="ARBA" id="ARBA00023125"/>
    </source>
</evidence>
<accession>A0A543FUD9</accession>
<dbReference type="AlphaFoldDB" id="A0A543FUD9"/>
<dbReference type="GO" id="GO:0003700">
    <property type="term" value="F:DNA-binding transcription factor activity"/>
    <property type="evidence" value="ECO:0007669"/>
    <property type="project" value="TreeGrafter"/>
</dbReference>
<sequence>MADRRTLILDGALHILAEHGMRGLTHRAVDTAAGIPQGSTSYYFRSRSALVAGCVQRLVELDLTTEGPLVAAVGRDGRGLVDVLVGAAVSLITTQRHRTVARYELSLAATRDPQLLEELTRAGDTIRALVADLLRALGATDPTRSAEELAATLDGLLFTALVRGPHEPSALAAALGPAMERAVRAQPGVALPPAIPRDVAQDTQES</sequence>
<name>A0A543FUD9_9PSEU</name>
<dbReference type="SUPFAM" id="SSF48498">
    <property type="entry name" value="Tetracyclin repressor-like, C-terminal domain"/>
    <property type="match status" value="1"/>
</dbReference>
<keyword evidence="5" id="KW-1185">Reference proteome</keyword>
<dbReference type="InterPro" id="IPR009057">
    <property type="entry name" value="Homeodomain-like_sf"/>
</dbReference>
<dbReference type="InterPro" id="IPR041583">
    <property type="entry name" value="TetR_C_31"/>
</dbReference>
<evidence type="ECO:0000313" key="4">
    <source>
        <dbReference type="EMBL" id="TQM37423.1"/>
    </source>
</evidence>